<comment type="caution">
    <text evidence="1">The sequence shown here is derived from an EMBL/GenBank/DDBJ whole genome shotgun (WGS) entry which is preliminary data.</text>
</comment>
<sequence length="198" mass="21728">MNNKKIMSKVIASSLVLALGTINAVPVFAYSKDETVYTKANANGSSYQTIVSEHLKNSDNAELLKDMSTLLNIKNTNGDEEASQNGTSLEWKTSGNDIYYQGNTDKELPLDCTIKYELNGEEIAPNDLIGKSGSVKITIEYTNKEERFVNINGKNEKMYVPFVVMAGTMLDNTKMKNIEVTNGKVLDNGQKTVVVGLA</sequence>
<organism evidence="1">
    <name type="scientific">human gut metagenome</name>
    <dbReference type="NCBI Taxonomy" id="408170"/>
    <lineage>
        <taxon>unclassified sequences</taxon>
        <taxon>metagenomes</taxon>
        <taxon>organismal metagenomes</taxon>
    </lineage>
</organism>
<feature type="non-terminal residue" evidence="1">
    <location>
        <position position="198"/>
    </location>
</feature>
<accession>K1SYB9</accession>
<gene>
    <name evidence="1" type="ORF">OBE_09009</name>
</gene>
<evidence type="ECO:0000313" key="1">
    <source>
        <dbReference type="EMBL" id="EKC60374.1"/>
    </source>
</evidence>
<protein>
    <submittedName>
        <fullName evidence="1">Uncharacterized protein</fullName>
    </submittedName>
</protein>
<name>K1SYB9_9ZZZZ</name>
<proteinExistence type="predicted"/>
<dbReference type="AlphaFoldDB" id="K1SYB9"/>
<dbReference type="EMBL" id="AJWZ01006230">
    <property type="protein sequence ID" value="EKC60374.1"/>
    <property type="molecule type" value="Genomic_DNA"/>
</dbReference>
<reference evidence="1" key="1">
    <citation type="journal article" date="2013" name="Environ. Microbiol.">
        <title>Microbiota from the distal guts of lean and obese adolescents exhibit partial functional redundancy besides clear differences in community structure.</title>
        <authorList>
            <person name="Ferrer M."/>
            <person name="Ruiz A."/>
            <person name="Lanza F."/>
            <person name="Haange S.B."/>
            <person name="Oberbach A."/>
            <person name="Till H."/>
            <person name="Bargiela R."/>
            <person name="Campoy C."/>
            <person name="Segura M.T."/>
            <person name="Richter M."/>
            <person name="von Bergen M."/>
            <person name="Seifert J."/>
            <person name="Suarez A."/>
        </authorList>
    </citation>
    <scope>NUCLEOTIDE SEQUENCE</scope>
</reference>